<dbReference type="InterPro" id="IPR014729">
    <property type="entry name" value="Rossmann-like_a/b/a_fold"/>
</dbReference>
<dbReference type="GO" id="GO:0005737">
    <property type="term" value="C:cytoplasm"/>
    <property type="evidence" value="ECO:0007669"/>
    <property type="project" value="UniProtKB-SubCell"/>
</dbReference>
<dbReference type="PANTHER" id="PTHR46268">
    <property type="entry name" value="STRESS RESPONSE PROTEIN NHAX"/>
    <property type="match status" value="1"/>
</dbReference>
<dbReference type="InterPro" id="IPR006016">
    <property type="entry name" value="UspA"/>
</dbReference>
<organism evidence="4 5">
    <name type="scientific">Candidatus Thermofonsia Clade 3 bacterium</name>
    <dbReference type="NCBI Taxonomy" id="2364212"/>
    <lineage>
        <taxon>Bacteria</taxon>
        <taxon>Bacillati</taxon>
        <taxon>Chloroflexota</taxon>
        <taxon>Candidatus Thermofontia</taxon>
        <taxon>Candidatus Thermofonsia Clade 3</taxon>
    </lineage>
</organism>
<protein>
    <recommendedName>
        <fullName evidence="2">Universal stress protein</fullName>
    </recommendedName>
</protein>
<reference evidence="4 5" key="1">
    <citation type="submission" date="2017-11" db="EMBL/GenBank/DDBJ databases">
        <title>Evolution of Phototrophy in the Chloroflexi Phylum Driven by Horizontal Gene Transfer.</title>
        <authorList>
            <person name="Ward L.M."/>
            <person name="Hemp J."/>
            <person name="Shih P.M."/>
            <person name="Mcglynn S.E."/>
            <person name="Fischer W."/>
        </authorList>
    </citation>
    <scope>NUCLEOTIDE SEQUENCE [LARGE SCALE GENOMIC DNA]</scope>
    <source>
        <strain evidence="4">JP3_7</strain>
    </source>
</reference>
<dbReference type="Pfam" id="PF00582">
    <property type="entry name" value="Usp"/>
    <property type="match status" value="1"/>
</dbReference>
<comment type="caution">
    <text evidence="4">The sequence shown here is derived from an EMBL/GenBank/DDBJ whole genome shotgun (WGS) entry which is preliminary data.</text>
</comment>
<evidence type="ECO:0000313" key="4">
    <source>
        <dbReference type="EMBL" id="PJF48861.1"/>
    </source>
</evidence>
<dbReference type="InterPro" id="IPR006015">
    <property type="entry name" value="Universal_stress_UspA"/>
</dbReference>
<dbReference type="SUPFAM" id="SSF52402">
    <property type="entry name" value="Adenine nucleotide alpha hydrolases-like"/>
    <property type="match status" value="1"/>
</dbReference>
<keyword evidence="2" id="KW-0963">Cytoplasm</keyword>
<dbReference type="Proteomes" id="UP000230790">
    <property type="component" value="Unassembled WGS sequence"/>
</dbReference>
<evidence type="ECO:0000313" key="5">
    <source>
        <dbReference type="Proteomes" id="UP000230790"/>
    </source>
</evidence>
<evidence type="ECO:0000256" key="1">
    <source>
        <dbReference type="ARBA" id="ARBA00008791"/>
    </source>
</evidence>
<dbReference type="PRINTS" id="PR01438">
    <property type="entry name" value="UNVRSLSTRESS"/>
</dbReference>
<comment type="similarity">
    <text evidence="1 2">Belongs to the universal stress protein A family.</text>
</comment>
<sequence>MFKKILVPLDGSSFSEEALPHARELALCGDAEIILARVDEPYEPPPGAFVVATAIPEAVQLTAGEYLEQIVSRLQLAGLKASSAVLDGKVPDALLKFAKSEGVDLIVMSTHGRTGLSRLLMGSVAEQVVHGAHCPVLLVRPQMQ</sequence>
<dbReference type="CDD" id="cd00293">
    <property type="entry name" value="USP-like"/>
    <property type="match status" value="1"/>
</dbReference>
<name>A0A2M8QGB6_9CHLR</name>
<dbReference type="AlphaFoldDB" id="A0A2M8QGB6"/>
<dbReference type="Gene3D" id="3.40.50.620">
    <property type="entry name" value="HUPs"/>
    <property type="match status" value="1"/>
</dbReference>
<evidence type="ECO:0000259" key="3">
    <source>
        <dbReference type="Pfam" id="PF00582"/>
    </source>
</evidence>
<dbReference type="PIRSF" id="PIRSF006276">
    <property type="entry name" value="UspA"/>
    <property type="match status" value="1"/>
</dbReference>
<evidence type="ECO:0000256" key="2">
    <source>
        <dbReference type="PIRNR" id="PIRNR006276"/>
    </source>
</evidence>
<feature type="domain" description="UspA" evidence="3">
    <location>
        <begin position="1"/>
        <end position="140"/>
    </location>
</feature>
<proteinExistence type="inferred from homology"/>
<comment type="subcellular location">
    <subcellularLocation>
        <location evidence="2">Cytoplasm</location>
    </subcellularLocation>
</comment>
<dbReference type="PANTHER" id="PTHR46268:SF6">
    <property type="entry name" value="UNIVERSAL STRESS PROTEIN UP12"/>
    <property type="match status" value="1"/>
</dbReference>
<gene>
    <name evidence="4" type="ORF">CUN48_01540</name>
</gene>
<accession>A0A2M8QGB6</accession>
<dbReference type="EMBL" id="PGTN01000005">
    <property type="protein sequence ID" value="PJF48861.1"/>
    <property type="molecule type" value="Genomic_DNA"/>
</dbReference>